<dbReference type="InterPro" id="IPR006447">
    <property type="entry name" value="Myb_dom_plants"/>
</dbReference>
<evidence type="ECO:0000313" key="8">
    <source>
        <dbReference type="Proteomes" id="UP000243459"/>
    </source>
</evidence>
<feature type="compositionally biased region" description="Low complexity" evidence="5">
    <location>
        <begin position="45"/>
        <end position="61"/>
    </location>
</feature>
<dbReference type="NCBIfam" id="TIGR01557">
    <property type="entry name" value="myb_SHAQKYF"/>
    <property type="match status" value="1"/>
</dbReference>
<dbReference type="EMBL" id="CM007386">
    <property type="protein sequence ID" value="ONK66825.1"/>
    <property type="molecule type" value="Genomic_DNA"/>
</dbReference>
<keyword evidence="4" id="KW-0539">Nucleus</keyword>
<feature type="domain" description="HTH myb-type" evidence="6">
    <location>
        <begin position="77"/>
        <end position="137"/>
    </location>
</feature>
<name>A0A5P1ELE6_ASPOF</name>
<dbReference type="SUPFAM" id="SSF46689">
    <property type="entry name" value="Homeodomain-like"/>
    <property type="match status" value="1"/>
</dbReference>
<dbReference type="PANTHER" id="PTHR31314:SF164">
    <property type="entry name" value="HTH MYB-TYPE DOMAIN-CONTAINING PROTEIN"/>
    <property type="match status" value="1"/>
</dbReference>
<dbReference type="PANTHER" id="PTHR31314">
    <property type="entry name" value="MYB FAMILY TRANSCRIPTION FACTOR PHL7-LIKE"/>
    <property type="match status" value="1"/>
</dbReference>
<dbReference type="InterPro" id="IPR017930">
    <property type="entry name" value="Myb_dom"/>
</dbReference>
<dbReference type="InterPro" id="IPR001005">
    <property type="entry name" value="SANT/Myb"/>
</dbReference>
<dbReference type="Pfam" id="PF00249">
    <property type="entry name" value="Myb_DNA-binding"/>
    <property type="match status" value="1"/>
</dbReference>
<evidence type="ECO:0000256" key="3">
    <source>
        <dbReference type="ARBA" id="ARBA00023163"/>
    </source>
</evidence>
<keyword evidence="8" id="KW-1185">Reference proteome</keyword>
<gene>
    <name evidence="7" type="ORF">A4U43_C06F12400</name>
</gene>
<sequence length="447" mass="50336">MGEEKGKEVMKICEDGEEKGSQSLTLDLNEEGEKYHDDDGDDEGNTSSSSTNNNLNCNNKKSGVDEGSAPTVRQYIRSKMPRLRWTPELHSSFVHAVERLGGQERATPKLVLELMNVRGLSIGHVKSHLQLYRSKKLDDSGQERSAISSALFSIHNYKGRGDHNYNNVLYGGGVSENRGLFPARSNIHYSDQYYSLLQQSQPIHQPLDFIKNPFRHQELARICSIKDQGKLSTSHLFSVRDAITGSRNSISPNGPFHHDQEMRWQIGSIIGKRNGVLDWIDVRSRAFSKNAPRNLSVVTGSLRWQERGNYNNNTKIHSSSNDPIVINDALQHQFEMPFTFETEFDEILVRRETQPGMKKMRMEEYCKWTPNLNLVLSPPSSMEDGGNVKKCVEADQEVNSVLSLSLSPPNPFSRKSQELLFLEKGSNDKAAPGLSTLDLTMSIKALE</sequence>
<keyword evidence="2" id="KW-0238">DNA-binding</keyword>
<accession>A0A5P1ELE6</accession>
<evidence type="ECO:0000259" key="6">
    <source>
        <dbReference type="PROSITE" id="PS51294"/>
    </source>
</evidence>
<evidence type="ECO:0000313" key="7">
    <source>
        <dbReference type="EMBL" id="ONK66825.1"/>
    </source>
</evidence>
<keyword evidence="3" id="KW-0804">Transcription</keyword>
<keyword evidence="1" id="KW-0805">Transcription regulation</keyword>
<dbReference type="GO" id="GO:0003677">
    <property type="term" value="F:DNA binding"/>
    <property type="evidence" value="ECO:0007669"/>
    <property type="project" value="UniProtKB-KW"/>
</dbReference>
<dbReference type="GO" id="GO:0003700">
    <property type="term" value="F:DNA-binding transcription factor activity"/>
    <property type="evidence" value="ECO:0007669"/>
    <property type="project" value="InterPro"/>
</dbReference>
<evidence type="ECO:0000256" key="2">
    <source>
        <dbReference type="ARBA" id="ARBA00023125"/>
    </source>
</evidence>
<feature type="region of interest" description="Disordered" evidence="5">
    <location>
        <begin position="1"/>
        <end position="71"/>
    </location>
</feature>
<dbReference type="InterPro" id="IPR009057">
    <property type="entry name" value="Homeodomain-like_sf"/>
</dbReference>
<protein>
    <recommendedName>
        <fullName evidence="6">HTH myb-type domain-containing protein</fullName>
    </recommendedName>
</protein>
<dbReference type="PROSITE" id="PS51294">
    <property type="entry name" value="HTH_MYB"/>
    <property type="match status" value="1"/>
</dbReference>
<dbReference type="OrthoDB" id="551907at2759"/>
<dbReference type="InterPro" id="IPR046955">
    <property type="entry name" value="PHR1-like"/>
</dbReference>
<reference evidence="8" key="1">
    <citation type="journal article" date="2017" name="Nat. Commun.">
        <title>The asparagus genome sheds light on the origin and evolution of a young Y chromosome.</title>
        <authorList>
            <person name="Harkess A."/>
            <person name="Zhou J."/>
            <person name="Xu C."/>
            <person name="Bowers J.E."/>
            <person name="Van der Hulst R."/>
            <person name="Ayyampalayam S."/>
            <person name="Mercati F."/>
            <person name="Riccardi P."/>
            <person name="McKain M.R."/>
            <person name="Kakrana A."/>
            <person name="Tang H."/>
            <person name="Ray J."/>
            <person name="Groenendijk J."/>
            <person name="Arikit S."/>
            <person name="Mathioni S.M."/>
            <person name="Nakano M."/>
            <person name="Shan H."/>
            <person name="Telgmann-Rauber A."/>
            <person name="Kanno A."/>
            <person name="Yue Z."/>
            <person name="Chen H."/>
            <person name="Li W."/>
            <person name="Chen Y."/>
            <person name="Xu X."/>
            <person name="Zhang Y."/>
            <person name="Luo S."/>
            <person name="Chen H."/>
            <person name="Gao J."/>
            <person name="Mao Z."/>
            <person name="Pires J.C."/>
            <person name="Luo M."/>
            <person name="Kudrna D."/>
            <person name="Wing R.A."/>
            <person name="Meyers B.C."/>
            <person name="Yi K."/>
            <person name="Kong H."/>
            <person name="Lavrijsen P."/>
            <person name="Sunseri F."/>
            <person name="Falavigna A."/>
            <person name="Ye Y."/>
            <person name="Leebens-Mack J.H."/>
            <person name="Chen G."/>
        </authorList>
    </citation>
    <scope>NUCLEOTIDE SEQUENCE [LARGE SCALE GENOMIC DNA]</scope>
    <source>
        <strain evidence="8">cv. DH0086</strain>
    </source>
</reference>
<dbReference type="Proteomes" id="UP000243459">
    <property type="component" value="Chromosome 6"/>
</dbReference>
<feature type="compositionally biased region" description="Basic and acidic residues" evidence="5">
    <location>
        <begin position="1"/>
        <end position="20"/>
    </location>
</feature>
<proteinExistence type="predicted"/>
<evidence type="ECO:0000256" key="5">
    <source>
        <dbReference type="SAM" id="MobiDB-lite"/>
    </source>
</evidence>
<dbReference type="Gene3D" id="1.10.10.60">
    <property type="entry name" value="Homeodomain-like"/>
    <property type="match status" value="1"/>
</dbReference>
<dbReference type="FunFam" id="1.10.10.60:FF:000002">
    <property type="entry name" value="Myb family transcription factor"/>
    <property type="match status" value="1"/>
</dbReference>
<dbReference type="Gramene" id="ONK66825">
    <property type="protein sequence ID" value="ONK66825"/>
    <property type="gene ID" value="A4U43_C06F12400"/>
</dbReference>
<evidence type="ECO:0000256" key="4">
    <source>
        <dbReference type="ARBA" id="ARBA00023242"/>
    </source>
</evidence>
<organism evidence="7 8">
    <name type="scientific">Asparagus officinalis</name>
    <name type="common">Garden asparagus</name>
    <dbReference type="NCBI Taxonomy" id="4686"/>
    <lineage>
        <taxon>Eukaryota</taxon>
        <taxon>Viridiplantae</taxon>
        <taxon>Streptophyta</taxon>
        <taxon>Embryophyta</taxon>
        <taxon>Tracheophyta</taxon>
        <taxon>Spermatophyta</taxon>
        <taxon>Magnoliopsida</taxon>
        <taxon>Liliopsida</taxon>
        <taxon>Asparagales</taxon>
        <taxon>Asparagaceae</taxon>
        <taxon>Asparagoideae</taxon>
        <taxon>Asparagus</taxon>
    </lineage>
</organism>
<dbReference type="AlphaFoldDB" id="A0A5P1ELE6"/>
<evidence type="ECO:0000256" key="1">
    <source>
        <dbReference type="ARBA" id="ARBA00023015"/>
    </source>
</evidence>